<dbReference type="PANTHER" id="PTHR46910:SF1">
    <property type="entry name" value="MISCELLANEOUS ZN(II)2CYS6 TRANSCRIPTION FACTOR (EUROFUNG)-RELATED"/>
    <property type="match status" value="1"/>
</dbReference>
<feature type="compositionally biased region" description="Polar residues" evidence="3">
    <location>
        <begin position="715"/>
        <end position="727"/>
    </location>
</feature>
<dbReference type="SMART" id="SM00066">
    <property type="entry name" value="GAL4"/>
    <property type="match status" value="1"/>
</dbReference>
<dbReference type="GO" id="GO:0006351">
    <property type="term" value="P:DNA-templated transcription"/>
    <property type="evidence" value="ECO:0007669"/>
    <property type="project" value="InterPro"/>
</dbReference>
<dbReference type="InterPro" id="IPR001138">
    <property type="entry name" value="Zn2Cys6_DnaBD"/>
</dbReference>
<evidence type="ECO:0000259" key="4">
    <source>
        <dbReference type="PROSITE" id="PS50048"/>
    </source>
</evidence>
<feature type="compositionally biased region" description="Low complexity" evidence="3">
    <location>
        <begin position="728"/>
        <end position="745"/>
    </location>
</feature>
<evidence type="ECO:0000313" key="6">
    <source>
        <dbReference type="Proteomes" id="UP000027586"/>
    </source>
</evidence>
<dbReference type="VEuPathDB" id="FungiDB:LCOR_04697.1"/>
<keyword evidence="1" id="KW-0479">Metal-binding</keyword>
<dbReference type="CDD" id="cd12148">
    <property type="entry name" value="fungal_TF_MHR"/>
    <property type="match status" value="1"/>
</dbReference>
<dbReference type="AlphaFoldDB" id="A0A068RWG9"/>
<feature type="region of interest" description="Disordered" evidence="3">
    <location>
        <begin position="678"/>
        <end position="745"/>
    </location>
</feature>
<evidence type="ECO:0000256" key="3">
    <source>
        <dbReference type="SAM" id="MobiDB-lite"/>
    </source>
</evidence>
<reference evidence="5" key="1">
    <citation type="submission" date="2013-08" db="EMBL/GenBank/DDBJ databases">
        <title>Gene expansion shapes genome architecture in the human pathogen Lichtheimia corymbifera: an evolutionary genomics analysis in the ancient terrestrial Mucorales (Mucoromycotina).</title>
        <authorList>
            <person name="Schwartze V.U."/>
            <person name="Winter S."/>
            <person name="Shelest E."/>
            <person name="Marcet-Houben M."/>
            <person name="Horn F."/>
            <person name="Wehner S."/>
            <person name="Hoffmann K."/>
            <person name="Riege K."/>
            <person name="Sammeth M."/>
            <person name="Nowrousian M."/>
            <person name="Valiante V."/>
            <person name="Linde J."/>
            <person name="Jacobsen I.D."/>
            <person name="Marz M."/>
            <person name="Brakhage A.A."/>
            <person name="Gabaldon T."/>
            <person name="Bocker S."/>
            <person name="Voigt K."/>
        </authorList>
    </citation>
    <scope>NUCLEOTIDE SEQUENCE [LARGE SCALE GENOMIC DNA]</scope>
    <source>
        <strain evidence="5">FSU 9682</strain>
    </source>
</reference>
<dbReference type="PROSITE" id="PS00463">
    <property type="entry name" value="ZN2_CY6_FUNGAL_1"/>
    <property type="match status" value="1"/>
</dbReference>
<name>A0A068RWG9_9FUNG</name>
<dbReference type="Pfam" id="PF00172">
    <property type="entry name" value="Zn_clus"/>
    <property type="match status" value="1"/>
</dbReference>
<sequence length="795" mass="88549">MGSTNDTQAKKRLRARQSCDSCRQRKTRCNADDTFPCSTCTSLGVDCHLSKRRKRGPMPAAYVEALEDRIKRLEQTLSHHGMSECSDTGDGQQASLSPSSSPSPSGSASSSPAAAAAAANATEISSRTRAASDSPYASTNSPKPSSDYNTTLYIGRSSGYYTLDQEAFATDGRRDTDCEVEKASNDEQDDHLLLTSEQPSSDPANSRRSGGGKGGSIPSCRQRRFEPFKDIPNMTVGLADALIELYFRYIHPTAPFINKIAFLEQYYFQNPQLPDKYLLYSVCSVAGKYMAKEKEMLAKHNLSVDTMYTLNQQLYARAEKVLETVFRRSNINTVCALILLASFSTTNDQAEQDDDRLQWFMVGTAIRMAQDLGLHRSSTRWRLPEHEAELRRRVWYSVYGVDREMSASLGRPLTILDGDFDVEMPSPYEIGSSYDRDTRDVDDDEPVPKILLEAERDLQEKRPIYGIFSYYIPCSRMFGRVLGELYSTNVPSIEVAKKLSDEVDVLSERTTKDLSSVTTHDVDPANFEFMIAYHQFLKLIIHRCFISDRDVNNIDFALHSLSVCTLSAISIIDSVEKMEAIGPSSMPWNYISYVIFQTAIIFLFHAKSDNNFLRQLGARNLARCANIYLNDEELRDSRPAKMLMSLAAKYSVAMESSSNDPNVLATTTQQDHLLESAAASAANASGQHESAPPGIHQNLPSNTTSDMPYSAPAMSMQTYPSYASSPLTSMDSSQQQPPSSVMVSTQHQPPMHLTAVPTDEFNTIDVQFDAAGLSSELALWEFPTAMTWNEWDPYL</sequence>
<feature type="compositionally biased region" description="Basic and acidic residues" evidence="3">
    <location>
        <begin position="171"/>
        <end position="185"/>
    </location>
</feature>
<dbReference type="CDD" id="cd00067">
    <property type="entry name" value="GAL4"/>
    <property type="match status" value="1"/>
</dbReference>
<feature type="compositionally biased region" description="Polar residues" evidence="3">
    <location>
        <begin position="195"/>
        <end position="204"/>
    </location>
</feature>
<accession>A0A068RWG9</accession>
<keyword evidence="6" id="KW-1185">Reference proteome</keyword>
<dbReference type="Proteomes" id="UP000027586">
    <property type="component" value="Unassembled WGS sequence"/>
</dbReference>
<feature type="compositionally biased region" description="Polar residues" evidence="3">
    <location>
        <begin position="122"/>
        <end position="150"/>
    </location>
</feature>
<dbReference type="PROSITE" id="PS50048">
    <property type="entry name" value="ZN2_CY6_FUNGAL_2"/>
    <property type="match status" value="1"/>
</dbReference>
<comment type="caution">
    <text evidence="5">The sequence shown here is derived from an EMBL/GenBank/DDBJ whole genome shotgun (WGS) entry which is preliminary data.</text>
</comment>
<dbReference type="EMBL" id="CBTN010000017">
    <property type="protein sequence ID" value="CDH53336.1"/>
    <property type="molecule type" value="Genomic_DNA"/>
</dbReference>
<dbReference type="InterPro" id="IPR036864">
    <property type="entry name" value="Zn2-C6_fun-type_DNA-bd_sf"/>
</dbReference>
<feature type="region of interest" description="Disordered" evidence="3">
    <location>
        <begin position="78"/>
        <end position="150"/>
    </location>
</feature>
<dbReference type="Pfam" id="PF04082">
    <property type="entry name" value="Fungal_trans"/>
    <property type="match status" value="1"/>
</dbReference>
<dbReference type="GO" id="GO:0008270">
    <property type="term" value="F:zinc ion binding"/>
    <property type="evidence" value="ECO:0007669"/>
    <property type="project" value="InterPro"/>
</dbReference>
<evidence type="ECO:0000256" key="1">
    <source>
        <dbReference type="ARBA" id="ARBA00022723"/>
    </source>
</evidence>
<dbReference type="Gene3D" id="4.10.240.10">
    <property type="entry name" value="Zn(2)-C6 fungal-type DNA-binding domain"/>
    <property type="match status" value="1"/>
</dbReference>
<evidence type="ECO:0000313" key="5">
    <source>
        <dbReference type="EMBL" id="CDH53336.1"/>
    </source>
</evidence>
<keyword evidence="2" id="KW-0539">Nucleus</keyword>
<feature type="compositionally biased region" description="Low complexity" evidence="3">
    <location>
        <begin position="94"/>
        <end position="121"/>
    </location>
</feature>
<feature type="compositionally biased region" description="Polar residues" evidence="3">
    <location>
        <begin position="698"/>
        <end position="707"/>
    </location>
</feature>
<feature type="domain" description="Zn(2)-C6 fungal-type" evidence="4">
    <location>
        <begin position="18"/>
        <end position="49"/>
    </location>
</feature>
<dbReference type="SMART" id="SM00906">
    <property type="entry name" value="Fungal_trans"/>
    <property type="match status" value="1"/>
</dbReference>
<dbReference type="GO" id="GO:0003677">
    <property type="term" value="F:DNA binding"/>
    <property type="evidence" value="ECO:0007669"/>
    <property type="project" value="InterPro"/>
</dbReference>
<dbReference type="PANTHER" id="PTHR46910">
    <property type="entry name" value="TRANSCRIPTION FACTOR PDR1"/>
    <property type="match status" value="1"/>
</dbReference>
<dbReference type="InterPro" id="IPR050987">
    <property type="entry name" value="AtrR-like"/>
</dbReference>
<feature type="region of interest" description="Disordered" evidence="3">
    <location>
        <begin position="171"/>
        <end position="220"/>
    </location>
</feature>
<protein>
    <recommendedName>
        <fullName evidence="4">Zn(2)-C6 fungal-type domain-containing protein</fullName>
    </recommendedName>
</protein>
<dbReference type="InterPro" id="IPR007219">
    <property type="entry name" value="XnlR_reg_dom"/>
</dbReference>
<dbReference type="SUPFAM" id="SSF57701">
    <property type="entry name" value="Zn2/Cys6 DNA-binding domain"/>
    <property type="match status" value="1"/>
</dbReference>
<proteinExistence type="predicted"/>
<evidence type="ECO:0000256" key="2">
    <source>
        <dbReference type="ARBA" id="ARBA00023242"/>
    </source>
</evidence>
<dbReference type="STRING" id="1263082.A0A068RWG9"/>
<dbReference type="OrthoDB" id="9970124at2759"/>
<organism evidence="5 6">
    <name type="scientific">Lichtheimia corymbifera JMRC:FSU:9682</name>
    <dbReference type="NCBI Taxonomy" id="1263082"/>
    <lineage>
        <taxon>Eukaryota</taxon>
        <taxon>Fungi</taxon>
        <taxon>Fungi incertae sedis</taxon>
        <taxon>Mucoromycota</taxon>
        <taxon>Mucoromycotina</taxon>
        <taxon>Mucoromycetes</taxon>
        <taxon>Mucorales</taxon>
        <taxon>Lichtheimiaceae</taxon>
        <taxon>Lichtheimia</taxon>
    </lineage>
</organism>
<gene>
    <name evidence="5" type="ORF">LCOR_04697.1</name>
</gene>
<dbReference type="GO" id="GO:0000981">
    <property type="term" value="F:DNA-binding transcription factor activity, RNA polymerase II-specific"/>
    <property type="evidence" value="ECO:0007669"/>
    <property type="project" value="InterPro"/>
</dbReference>